<sequence>MMIDLKFSYESNFQLLDIPIRVKQLIAEIDLVLLKQNNSHISHWEKAHYRAIKNWLLKYKPASNNPSNLEKVTGYI</sequence>
<evidence type="ECO:0000313" key="1">
    <source>
        <dbReference type="EMBL" id="MCP2732545.1"/>
    </source>
</evidence>
<gene>
    <name evidence="1" type="ORF">NJ959_29370</name>
</gene>
<organism evidence="1 2">
    <name type="scientific">Limnofasciculus baicalensis BBK-W-15</name>
    <dbReference type="NCBI Taxonomy" id="2699891"/>
    <lineage>
        <taxon>Bacteria</taxon>
        <taxon>Bacillati</taxon>
        <taxon>Cyanobacteriota</taxon>
        <taxon>Cyanophyceae</taxon>
        <taxon>Coleofasciculales</taxon>
        <taxon>Coleofasciculaceae</taxon>
        <taxon>Limnofasciculus</taxon>
        <taxon>Limnofasciculus baicalensis</taxon>
    </lineage>
</organism>
<name>A0AAE3GXS6_9CYAN</name>
<proteinExistence type="predicted"/>
<dbReference type="Proteomes" id="UP001204953">
    <property type="component" value="Unassembled WGS sequence"/>
</dbReference>
<keyword evidence="2" id="KW-1185">Reference proteome</keyword>
<accession>A0AAE3GXS6</accession>
<protein>
    <submittedName>
        <fullName evidence="1">Uncharacterized protein</fullName>
    </submittedName>
</protein>
<dbReference type="AlphaFoldDB" id="A0AAE3GXS6"/>
<dbReference type="EMBL" id="JAMZMM010000649">
    <property type="protein sequence ID" value="MCP2732545.1"/>
    <property type="molecule type" value="Genomic_DNA"/>
</dbReference>
<evidence type="ECO:0000313" key="2">
    <source>
        <dbReference type="Proteomes" id="UP001204953"/>
    </source>
</evidence>
<comment type="caution">
    <text evidence="1">The sequence shown here is derived from an EMBL/GenBank/DDBJ whole genome shotgun (WGS) entry which is preliminary data.</text>
</comment>
<reference evidence="1" key="1">
    <citation type="submission" date="2022-06" db="EMBL/GenBank/DDBJ databases">
        <title>New cyanobacteria of genus Symplocastrum in benthos of Lake Baikal.</title>
        <authorList>
            <person name="Sorokovikova E."/>
            <person name="Tikhonova I."/>
            <person name="Krasnopeev A."/>
            <person name="Evseev P."/>
            <person name="Gladkikh A."/>
            <person name="Belykh O."/>
        </authorList>
    </citation>
    <scope>NUCLEOTIDE SEQUENCE</scope>
    <source>
        <strain evidence="1">BBK-W-15</strain>
    </source>
</reference>
<feature type="non-terminal residue" evidence="1">
    <location>
        <position position="76"/>
    </location>
</feature>